<evidence type="ECO:0000313" key="2">
    <source>
        <dbReference type="EnsemblPlants" id="EMT31403"/>
    </source>
</evidence>
<accession>M8CB78</accession>
<dbReference type="PANTHER" id="PTHR33065">
    <property type="entry name" value="OS07G0486400 PROTEIN"/>
    <property type="match status" value="1"/>
</dbReference>
<dbReference type="EnsemblPlants" id="EMT31403">
    <property type="protein sequence ID" value="EMT31403"/>
    <property type="gene ID" value="F775_02657"/>
</dbReference>
<dbReference type="AlphaFoldDB" id="M8CB78"/>
<dbReference type="InterPro" id="IPR046533">
    <property type="entry name" value="DUF6598"/>
</dbReference>
<evidence type="ECO:0000259" key="1">
    <source>
        <dbReference type="Pfam" id="PF20241"/>
    </source>
</evidence>
<protein>
    <recommendedName>
        <fullName evidence="1">DUF6598 domain-containing protein</fullName>
    </recommendedName>
</protein>
<dbReference type="Pfam" id="PF20241">
    <property type="entry name" value="DUF6598"/>
    <property type="match status" value="1"/>
</dbReference>
<organism evidence="2">
    <name type="scientific">Aegilops tauschii</name>
    <name type="common">Tausch's goatgrass</name>
    <name type="synonym">Aegilops squarrosa</name>
    <dbReference type="NCBI Taxonomy" id="37682"/>
    <lineage>
        <taxon>Eukaryota</taxon>
        <taxon>Viridiplantae</taxon>
        <taxon>Streptophyta</taxon>
        <taxon>Embryophyta</taxon>
        <taxon>Tracheophyta</taxon>
        <taxon>Spermatophyta</taxon>
        <taxon>Magnoliopsida</taxon>
        <taxon>Liliopsida</taxon>
        <taxon>Poales</taxon>
        <taxon>Poaceae</taxon>
        <taxon>BOP clade</taxon>
        <taxon>Pooideae</taxon>
        <taxon>Triticodae</taxon>
        <taxon>Triticeae</taxon>
        <taxon>Triticinae</taxon>
        <taxon>Aegilops</taxon>
    </lineage>
</organism>
<proteinExistence type="predicted"/>
<sequence>MALVAAQYRERWEWRYRRGRESYEDATSIPPMRYTDEPPPPINRVGCADAVVVFSVKVTELSDGLEWPLDVYGVVAVRDSADHNRNLLFNRTRDNCQTLTAEDASLLLTGPSRAIVKVRVVDYDVELKVKGESPSQDKLLSFFVDKNYYTPGEHRQGVRCYTCSSQLSTVVLTVGHLEQTVEATMTIRVTEGSWPTRYHGRFAVRISNLDDRDMVLLDSRDGAITVMSNGTIELTRRVVSVEENGELRILVDAWLGDGDLEAGSVANGEVLFAPRRSVQKIRFPRLLVHLTGIVGEGRSIVLLFWSDGSDWVFMLCMLSPKVSSGEVDDATSCLGPLTPSPTSLDALEEFEVMSPRSVWSDLDDRPTHYIVYFSGTTVCLPYRYRRHLLAPTCDFPPLRQQNSHGFDGVSEV</sequence>
<dbReference type="PANTHER" id="PTHR33065:SF217">
    <property type="entry name" value="DUF6598 DOMAIN-CONTAINING PROTEIN"/>
    <property type="match status" value="1"/>
</dbReference>
<feature type="domain" description="DUF6598" evidence="1">
    <location>
        <begin position="51"/>
        <end position="267"/>
    </location>
</feature>
<name>M8CB78_AEGTA</name>
<reference evidence="2" key="1">
    <citation type="submission" date="2015-06" db="UniProtKB">
        <authorList>
            <consortium name="EnsemblPlants"/>
        </authorList>
    </citation>
    <scope>IDENTIFICATION</scope>
</reference>